<organism evidence="9 10">
    <name type="scientific">Cannabis sativa</name>
    <name type="common">Hemp</name>
    <name type="synonym">Marijuana</name>
    <dbReference type="NCBI Taxonomy" id="3483"/>
    <lineage>
        <taxon>Eukaryota</taxon>
        <taxon>Viridiplantae</taxon>
        <taxon>Streptophyta</taxon>
        <taxon>Embryophyta</taxon>
        <taxon>Tracheophyta</taxon>
        <taxon>Spermatophyta</taxon>
        <taxon>Magnoliopsida</taxon>
        <taxon>eudicotyledons</taxon>
        <taxon>Gunneridae</taxon>
        <taxon>Pentapetalae</taxon>
        <taxon>rosids</taxon>
        <taxon>fabids</taxon>
        <taxon>Rosales</taxon>
        <taxon>Cannabaceae</taxon>
        <taxon>Cannabis</taxon>
    </lineage>
</organism>
<comment type="caution">
    <text evidence="9">The sequence shown here is derived from an EMBL/GenBank/DDBJ whole genome shotgun (WGS) entry which is preliminary data.</text>
</comment>
<protein>
    <recommendedName>
        <fullName evidence="2">valine--tRNA ligase</fullName>
        <ecNumber evidence="2">6.1.1.9</ecNumber>
    </recommendedName>
    <alternativeName>
        <fullName evidence="8">Valyl-tRNA synthetase</fullName>
    </alternativeName>
</protein>
<keyword evidence="4" id="KW-0547">Nucleotide-binding</keyword>
<dbReference type="GO" id="GO:0004832">
    <property type="term" value="F:valine-tRNA ligase activity"/>
    <property type="evidence" value="ECO:0007669"/>
    <property type="project" value="UniProtKB-EC"/>
</dbReference>
<gene>
    <name evidence="9" type="ORF">G4B88_000673</name>
</gene>
<dbReference type="AlphaFoldDB" id="A0A7J6HFT8"/>
<sequence>IWISREYLHRRLEEGNLDPNELVVAKERQVKDFPNGNTECGADALRFALVTYTTQSAKINLDTQRVVGYRQWCNTLWNAV</sequence>
<dbReference type="GO" id="GO:0005829">
    <property type="term" value="C:cytosol"/>
    <property type="evidence" value="ECO:0007669"/>
    <property type="project" value="TreeGrafter"/>
</dbReference>
<reference evidence="9 10" key="1">
    <citation type="journal article" date="2020" name="bioRxiv">
        <title>Sequence and annotation of 42 cannabis genomes reveals extensive copy number variation in cannabinoid synthesis and pathogen resistance genes.</title>
        <authorList>
            <person name="Mckernan K.J."/>
            <person name="Helbert Y."/>
            <person name="Kane L.T."/>
            <person name="Ebling H."/>
            <person name="Zhang L."/>
            <person name="Liu B."/>
            <person name="Eaton Z."/>
            <person name="Mclaughlin S."/>
            <person name="Kingan S."/>
            <person name="Baybayan P."/>
            <person name="Concepcion G."/>
            <person name="Jordan M."/>
            <person name="Riva A."/>
            <person name="Barbazuk W."/>
            <person name="Harkins T."/>
        </authorList>
    </citation>
    <scope>NUCLEOTIDE SEQUENCE [LARGE SCALE GENOMIC DNA]</scope>
    <source>
        <strain evidence="10">cv. Jamaican Lion 4</strain>
        <tissue evidence="9">Leaf</tissue>
    </source>
</reference>
<dbReference type="InterPro" id="IPR002303">
    <property type="entry name" value="Valyl-tRNA_ligase"/>
</dbReference>
<feature type="non-terminal residue" evidence="9">
    <location>
        <position position="1"/>
    </location>
</feature>
<keyword evidence="10" id="KW-1185">Reference proteome</keyword>
<accession>A0A7J6HFT8</accession>
<proteinExistence type="inferred from homology"/>
<dbReference type="Proteomes" id="UP000583929">
    <property type="component" value="Unassembled WGS sequence"/>
</dbReference>
<comment type="similarity">
    <text evidence="1">Belongs to the class-I aminoacyl-tRNA synthetase family.</text>
</comment>
<dbReference type="EC" id="6.1.1.9" evidence="2"/>
<keyword evidence="6" id="KW-0648">Protein biosynthesis</keyword>
<dbReference type="EMBL" id="JAATIQ010000046">
    <property type="protein sequence ID" value="KAF4394162.1"/>
    <property type="molecule type" value="Genomic_DNA"/>
</dbReference>
<evidence type="ECO:0000313" key="10">
    <source>
        <dbReference type="Proteomes" id="UP000583929"/>
    </source>
</evidence>
<evidence type="ECO:0000256" key="5">
    <source>
        <dbReference type="ARBA" id="ARBA00022840"/>
    </source>
</evidence>
<keyword evidence="5" id="KW-0067">ATP-binding</keyword>
<evidence type="ECO:0000256" key="6">
    <source>
        <dbReference type="ARBA" id="ARBA00022917"/>
    </source>
</evidence>
<dbReference type="PANTHER" id="PTHR11946:SF109">
    <property type="entry name" value="VALINE--TRNA LIGASE"/>
    <property type="match status" value="1"/>
</dbReference>
<dbReference type="GO" id="GO:0006438">
    <property type="term" value="P:valyl-tRNA aminoacylation"/>
    <property type="evidence" value="ECO:0007669"/>
    <property type="project" value="InterPro"/>
</dbReference>
<keyword evidence="3" id="KW-0436">Ligase</keyword>
<evidence type="ECO:0000256" key="2">
    <source>
        <dbReference type="ARBA" id="ARBA00013169"/>
    </source>
</evidence>
<name>A0A7J6HFT8_CANSA</name>
<evidence type="ECO:0000256" key="7">
    <source>
        <dbReference type="ARBA" id="ARBA00023146"/>
    </source>
</evidence>
<evidence type="ECO:0000313" key="9">
    <source>
        <dbReference type="EMBL" id="KAF4394162.1"/>
    </source>
</evidence>
<evidence type="ECO:0000256" key="3">
    <source>
        <dbReference type="ARBA" id="ARBA00022598"/>
    </source>
</evidence>
<evidence type="ECO:0000256" key="8">
    <source>
        <dbReference type="ARBA" id="ARBA00029936"/>
    </source>
</evidence>
<dbReference type="PANTHER" id="PTHR11946">
    <property type="entry name" value="VALYL-TRNA SYNTHETASES"/>
    <property type="match status" value="1"/>
</dbReference>
<evidence type="ECO:0000256" key="1">
    <source>
        <dbReference type="ARBA" id="ARBA00005594"/>
    </source>
</evidence>
<dbReference type="Gene3D" id="1.10.730.10">
    <property type="entry name" value="Isoleucyl-tRNA Synthetase, Domain 1"/>
    <property type="match status" value="1"/>
</dbReference>
<keyword evidence="7" id="KW-0030">Aminoacyl-tRNA synthetase</keyword>
<dbReference type="GO" id="GO:0005524">
    <property type="term" value="F:ATP binding"/>
    <property type="evidence" value="ECO:0007669"/>
    <property type="project" value="UniProtKB-KW"/>
</dbReference>
<evidence type="ECO:0000256" key="4">
    <source>
        <dbReference type="ARBA" id="ARBA00022741"/>
    </source>
</evidence>